<evidence type="ECO:0000313" key="3">
    <source>
        <dbReference type="Proteomes" id="UP001295423"/>
    </source>
</evidence>
<dbReference type="SMART" id="SM00225">
    <property type="entry name" value="BTB"/>
    <property type="match status" value="1"/>
</dbReference>
<dbReference type="Proteomes" id="UP001295423">
    <property type="component" value="Unassembled WGS sequence"/>
</dbReference>
<dbReference type="EMBL" id="CAKOGP040001836">
    <property type="protein sequence ID" value="CAJ1953634.1"/>
    <property type="molecule type" value="Genomic_DNA"/>
</dbReference>
<comment type="caution">
    <text evidence="2">The sequence shown here is derived from an EMBL/GenBank/DDBJ whole genome shotgun (WGS) entry which is preliminary data.</text>
</comment>
<protein>
    <recommendedName>
        <fullName evidence="1">BTB domain-containing protein</fullName>
    </recommendedName>
</protein>
<dbReference type="PROSITE" id="PS50097">
    <property type="entry name" value="BTB"/>
    <property type="match status" value="1"/>
</dbReference>
<evidence type="ECO:0000259" key="1">
    <source>
        <dbReference type="PROSITE" id="PS50097"/>
    </source>
</evidence>
<sequence>MSWKDEMMNAMNEESFFDCHLIGSDGVEVPCVKVFLATQSEYFKTLLFGEFKEQESGRCNLNYPSNIIRVVVKFCHSGDMDLNLILDAVGLRETEINRLVELRDAGRYFQLDEVVAGAEKVIGNVVFRNRDVKCACVVLAELISRGEDEGPFWDVFFRYVIENPMPCFCPDYKFQGSTSVASFHPTPHLLARVLEGIDNNNVIVQCIKSWATQETNIYRTSTETEQEPLKAISKRVDLKSLSTLQLSKIQPCSFFPADRILEAFVYHGSLSEDPVPILDLTSVIYVSLAGEEGLEGFYQPHPYRDNHFFKRGEHEGVLCEYEISFNPVDNRWSISVYTEKKLGHSEHLLQARKSSLLYRTSTSSSEDVPFNDWGCLEGTEPAPFVTTLCRWTVHKRCSSFRFGSADTIPNATEHASSGSSFGTSFFAPPFVRTGPSVAGFVFSAAAAAPLPSYSFGN</sequence>
<dbReference type="Pfam" id="PF00651">
    <property type="entry name" value="BTB"/>
    <property type="match status" value="1"/>
</dbReference>
<dbReference type="InterPro" id="IPR000210">
    <property type="entry name" value="BTB/POZ_dom"/>
</dbReference>
<feature type="domain" description="BTB" evidence="1">
    <location>
        <begin position="17"/>
        <end position="84"/>
    </location>
</feature>
<keyword evidence="3" id="KW-1185">Reference proteome</keyword>
<dbReference type="Gene3D" id="3.30.710.10">
    <property type="entry name" value="Potassium Channel Kv1.1, Chain A"/>
    <property type="match status" value="1"/>
</dbReference>
<dbReference type="InterPro" id="IPR011333">
    <property type="entry name" value="SKP1/BTB/POZ_sf"/>
</dbReference>
<evidence type="ECO:0000313" key="2">
    <source>
        <dbReference type="EMBL" id="CAJ1953634.1"/>
    </source>
</evidence>
<gene>
    <name evidence="2" type="ORF">CYCCA115_LOCUS14237</name>
</gene>
<proteinExistence type="predicted"/>
<reference evidence="2" key="1">
    <citation type="submission" date="2023-08" db="EMBL/GenBank/DDBJ databases">
        <authorList>
            <person name="Audoor S."/>
            <person name="Bilcke G."/>
        </authorList>
    </citation>
    <scope>NUCLEOTIDE SEQUENCE</scope>
</reference>
<dbReference type="SUPFAM" id="SSF54695">
    <property type="entry name" value="POZ domain"/>
    <property type="match status" value="1"/>
</dbReference>
<name>A0AAD2FU41_9STRA</name>
<accession>A0AAD2FU41</accession>
<dbReference type="AlphaFoldDB" id="A0AAD2FU41"/>
<dbReference type="CDD" id="cd18186">
    <property type="entry name" value="BTB_POZ_ZBTB_KLHL-like"/>
    <property type="match status" value="1"/>
</dbReference>
<organism evidence="2 3">
    <name type="scientific">Cylindrotheca closterium</name>
    <dbReference type="NCBI Taxonomy" id="2856"/>
    <lineage>
        <taxon>Eukaryota</taxon>
        <taxon>Sar</taxon>
        <taxon>Stramenopiles</taxon>
        <taxon>Ochrophyta</taxon>
        <taxon>Bacillariophyta</taxon>
        <taxon>Bacillariophyceae</taxon>
        <taxon>Bacillariophycidae</taxon>
        <taxon>Bacillariales</taxon>
        <taxon>Bacillariaceae</taxon>
        <taxon>Cylindrotheca</taxon>
    </lineage>
</organism>